<dbReference type="GO" id="GO:0004474">
    <property type="term" value="F:malate synthase activity"/>
    <property type="evidence" value="ECO:0007669"/>
    <property type="project" value="UniProtKB-UniRule"/>
</dbReference>
<dbReference type="Gene3D" id="3.20.20.360">
    <property type="entry name" value="Malate synthase, domain 3"/>
    <property type="match status" value="2"/>
</dbReference>
<evidence type="ECO:0000256" key="3">
    <source>
        <dbReference type="ARBA" id="ARBA00022490"/>
    </source>
</evidence>
<evidence type="ECO:0000256" key="7">
    <source>
        <dbReference type="ARBA" id="ARBA00022842"/>
    </source>
</evidence>
<dbReference type="Pfam" id="PF20659">
    <property type="entry name" value="MS_C"/>
    <property type="match status" value="1"/>
</dbReference>
<evidence type="ECO:0000256" key="5">
    <source>
        <dbReference type="ARBA" id="ARBA00022679"/>
    </source>
</evidence>
<evidence type="ECO:0000313" key="17">
    <source>
        <dbReference type="Proteomes" id="UP000094463"/>
    </source>
</evidence>
<dbReference type="Gene3D" id="1.20.1220.12">
    <property type="entry name" value="Malate synthase, domain III"/>
    <property type="match status" value="1"/>
</dbReference>
<keyword evidence="4 12" id="KW-0816">Tricarboxylic acid cycle</keyword>
<gene>
    <name evidence="16" type="primary">glcB</name>
    <name evidence="16" type="ORF">BBEV_1994</name>
</gene>
<dbReference type="InterPro" id="IPR044856">
    <property type="entry name" value="Malate_synth_C_sf"/>
</dbReference>
<dbReference type="GO" id="GO:0006097">
    <property type="term" value="P:glyoxylate cycle"/>
    <property type="evidence" value="ECO:0007669"/>
    <property type="project" value="UniProtKB-UniRule"/>
</dbReference>
<accession>A0A1D7QWG2</accession>
<feature type="active site" description="Proton acceptor" evidence="11">
    <location>
        <position position="336"/>
    </location>
</feature>
<evidence type="ECO:0000256" key="4">
    <source>
        <dbReference type="ARBA" id="ARBA00022532"/>
    </source>
</evidence>
<dbReference type="InterPro" id="IPR046363">
    <property type="entry name" value="MS_N_TIM-barrel_dom"/>
</dbReference>
<evidence type="ECO:0000256" key="1">
    <source>
        <dbReference type="ARBA" id="ARBA00001946"/>
    </source>
</evidence>
<evidence type="ECO:0000313" key="16">
    <source>
        <dbReference type="EMBL" id="AOM83354.1"/>
    </source>
</evidence>
<keyword evidence="5 12" id="KW-0808">Transferase</keyword>
<evidence type="ECO:0000256" key="11">
    <source>
        <dbReference type="PIRSR" id="PIRSR601465-50"/>
    </source>
</evidence>
<dbReference type="UniPathway" id="UPA00703">
    <property type="reaction ID" value="UER00720"/>
</dbReference>
<proteinExistence type="inferred from homology"/>
<name>A0A1D7QWG2_9BACI</name>
<evidence type="ECO:0000256" key="2">
    <source>
        <dbReference type="ARBA" id="ARBA00022435"/>
    </source>
</evidence>
<dbReference type="PANTHER" id="PTHR42739:SF1">
    <property type="entry name" value="MALATE SYNTHASE G"/>
    <property type="match status" value="1"/>
</dbReference>
<dbReference type="SUPFAM" id="SSF51645">
    <property type="entry name" value="Malate synthase G"/>
    <property type="match status" value="1"/>
</dbReference>
<keyword evidence="7" id="KW-0460">Magnesium</keyword>
<keyword evidence="2 12" id="KW-0329">Glyoxylate bypass</keyword>
<comment type="pathway">
    <text evidence="12">Carbohydrate metabolism; glyoxylate cycle; (S)-malate from isocitrate: step 2/2.</text>
</comment>
<dbReference type="GO" id="GO:0009436">
    <property type="term" value="P:glyoxylate catabolic process"/>
    <property type="evidence" value="ECO:0007669"/>
    <property type="project" value="TreeGrafter"/>
</dbReference>
<evidence type="ECO:0000256" key="8">
    <source>
        <dbReference type="ARBA" id="ARBA00023097"/>
    </source>
</evidence>
<feature type="domain" description="Malate synthase TIM barrel" evidence="13">
    <location>
        <begin position="333"/>
        <end position="567"/>
    </location>
</feature>
<keyword evidence="8" id="KW-0558">Oxidation</keyword>
<evidence type="ECO:0000256" key="9">
    <source>
        <dbReference type="ARBA" id="ARBA00047918"/>
    </source>
</evidence>
<evidence type="ECO:0000256" key="10">
    <source>
        <dbReference type="NCBIfam" id="TIGR01345"/>
    </source>
</evidence>
<comment type="cofactor">
    <cofactor evidence="1">
        <name>Mg(2+)</name>
        <dbReference type="ChEBI" id="CHEBI:18420"/>
    </cofactor>
</comment>
<dbReference type="PATRIC" id="fig|632773.3.peg.2090"/>
<dbReference type="GO" id="GO:0000287">
    <property type="term" value="F:magnesium ion binding"/>
    <property type="evidence" value="ECO:0007669"/>
    <property type="project" value="TreeGrafter"/>
</dbReference>
<dbReference type="EC" id="2.3.3.9" evidence="10 12"/>
<keyword evidence="17" id="KW-1185">Reference proteome</keyword>
<reference evidence="16 17" key="1">
    <citation type="submission" date="2015-08" db="EMBL/GenBank/DDBJ databases">
        <title>The complete genome sequence of Bacillus beveridgei MLTeJB.</title>
        <authorList>
            <person name="Hanson T.E."/>
            <person name="Mesa C."/>
            <person name="Basesman S.M."/>
            <person name="Oremland R.S."/>
        </authorList>
    </citation>
    <scope>NUCLEOTIDE SEQUENCE [LARGE SCALE GENOMIC DNA]</scope>
    <source>
        <strain evidence="16 17">MLTeJB</strain>
    </source>
</reference>
<evidence type="ECO:0000259" key="13">
    <source>
        <dbReference type="Pfam" id="PF01274"/>
    </source>
</evidence>
<keyword evidence="16" id="KW-0012">Acyltransferase</keyword>
<dbReference type="KEGG" id="bbev:BBEV_1994"/>
<feature type="domain" description="Malate synthase G alpha-beta insertion" evidence="14">
    <location>
        <begin position="157"/>
        <end position="231"/>
    </location>
</feature>
<dbReference type="AlphaFoldDB" id="A0A1D7QWG2"/>
<dbReference type="InterPro" id="IPR006253">
    <property type="entry name" value="Malate_synthG"/>
</dbReference>
<evidence type="ECO:0000259" key="15">
    <source>
        <dbReference type="Pfam" id="PF20659"/>
    </source>
</evidence>
<dbReference type="GO" id="GO:0006099">
    <property type="term" value="P:tricarboxylic acid cycle"/>
    <property type="evidence" value="ECO:0007669"/>
    <property type="project" value="UniProtKB-KW"/>
</dbReference>
<feature type="domain" description="Malate synthase C-terminal" evidence="15">
    <location>
        <begin position="587"/>
        <end position="682"/>
    </location>
</feature>
<dbReference type="OrthoDB" id="9762054at2"/>
<comment type="subcellular location">
    <subcellularLocation>
        <location evidence="12">Cytoplasm</location>
    </subcellularLocation>
</comment>
<dbReference type="Pfam" id="PF01274">
    <property type="entry name" value="MS_TIM-barrel"/>
    <property type="match status" value="1"/>
</dbReference>
<keyword evidence="6" id="KW-0479">Metal-binding</keyword>
<evidence type="ECO:0000256" key="12">
    <source>
        <dbReference type="RuleBase" id="RU003572"/>
    </source>
</evidence>
<dbReference type="InterPro" id="IPR048357">
    <property type="entry name" value="MSG_insertion"/>
</dbReference>
<sequence>MTYHYKKLGSLNVEKEFASWVDKLLITAGINNDTFWSRVEAYLNKHHDINENLLKKRDDIQLMHDQLTLNECLDLEQYQHFLKEAGYLEEERSKSKVETNQLDDEITSQAGPQLVVPVNNARYALNAANARWGSLYDSLYGTDVIDEDHGKEKTSSYNPLRGSAVIEYSKALLDEWVPLVTGSHQEAEEYVIDNKMLKVKVKDSWTELASSLQFKGYRGDPQSPESILIEHHRMHLDILIDRTHPIGKNDKAGVKDIELEAATTVIADFEDSVAAVDPEDKLDVYHHWHQLIEGSLTTEFTKGGRTVTRKLNEDRVYQAQDNTTFSLSGRSLLLVRNVGHLMKTDLITFADGSHTFEGMIDGIISGLIGKLDHQGKGTHTNSDKGSIYIVKPKMHGSEEVKFANSMFTDIEEILDLPANTIKIGVMDEERRTSLNLKNCIDEVRNRIFFINTGFLDRTGDEIHTAFQIGPMIRKGAMKDSVWLTGYEQSNVFNGLQTGLNHKGQIGKGMWAMPDEMKKMVDQKIGHLYAGGNTAWVPSPTAAVLHAIHYHQVNLSDIQNNLMKTLTDKTREMLTLPIEPDPSWTEKEINEELENNAQGILGYVVRWIEHGIGCSKVPDIHGTGLMEDRATLRISSQHMANWLHHGVVTKEQVRQVMKKMAKLVDEQNQLDPDYQFMSGRFEESEAFQGALELIFEGHQQPNGYTEPILHRRRRAFKNK</sequence>
<dbReference type="Proteomes" id="UP000094463">
    <property type="component" value="Chromosome"/>
</dbReference>
<comment type="catalytic activity">
    <reaction evidence="9 12">
        <text>glyoxylate + acetyl-CoA + H2O = (S)-malate + CoA + H(+)</text>
        <dbReference type="Rhea" id="RHEA:18181"/>
        <dbReference type="ChEBI" id="CHEBI:15377"/>
        <dbReference type="ChEBI" id="CHEBI:15378"/>
        <dbReference type="ChEBI" id="CHEBI:15589"/>
        <dbReference type="ChEBI" id="CHEBI:36655"/>
        <dbReference type="ChEBI" id="CHEBI:57287"/>
        <dbReference type="ChEBI" id="CHEBI:57288"/>
        <dbReference type="EC" id="2.3.3.9"/>
    </reaction>
</comment>
<dbReference type="InterPro" id="IPR048355">
    <property type="entry name" value="MS_C"/>
</dbReference>
<dbReference type="NCBIfam" id="TIGR01345">
    <property type="entry name" value="malate_syn_G"/>
    <property type="match status" value="1"/>
</dbReference>
<dbReference type="STRING" id="632773.BBEV_1994"/>
<dbReference type="Pfam" id="PF20658">
    <property type="entry name" value="MSG_insertion"/>
    <property type="match status" value="1"/>
</dbReference>
<dbReference type="PANTHER" id="PTHR42739">
    <property type="entry name" value="MALATE SYNTHASE G"/>
    <property type="match status" value="1"/>
</dbReference>
<dbReference type="InterPro" id="IPR011076">
    <property type="entry name" value="Malate_synth_sf"/>
</dbReference>
<dbReference type="GO" id="GO:0005829">
    <property type="term" value="C:cytosol"/>
    <property type="evidence" value="ECO:0007669"/>
    <property type="project" value="TreeGrafter"/>
</dbReference>
<evidence type="ECO:0000259" key="14">
    <source>
        <dbReference type="Pfam" id="PF20658"/>
    </source>
</evidence>
<evidence type="ECO:0000256" key="6">
    <source>
        <dbReference type="ARBA" id="ARBA00022723"/>
    </source>
</evidence>
<dbReference type="RefSeq" id="WP_069365344.1">
    <property type="nucleotide sequence ID" value="NZ_CP012502.1"/>
</dbReference>
<protein>
    <recommendedName>
        <fullName evidence="10 12">Malate synthase G</fullName>
        <ecNumber evidence="10 12">2.3.3.9</ecNumber>
    </recommendedName>
</protein>
<dbReference type="NCBIfam" id="NF002825">
    <property type="entry name" value="PRK02999.1"/>
    <property type="match status" value="1"/>
</dbReference>
<organism evidence="16 17">
    <name type="scientific">Salisediminibacterium beveridgei</name>
    <dbReference type="NCBI Taxonomy" id="632773"/>
    <lineage>
        <taxon>Bacteria</taxon>
        <taxon>Bacillati</taxon>
        <taxon>Bacillota</taxon>
        <taxon>Bacilli</taxon>
        <taxon>Bacillales</taxon>
        <taxon>Bacillaceae</taxon>
        <taxon>Salisediminibacterium</taxon>
    </lineage>
</organism>
<keyword evidence="3" id="KW-0963">Cytoplasm</keyword>
<comment type="similarity">
    <text evidence="12">Belongs to the malate synthase family. GlcB subfamily.</text>
</comment>
<feature type="active site" description="Proton donor" evidence="11">
    <location>
        <position position="627"/>
    </location>
</feature>
<dbReference type="InterPro" id="IPR001465">
    <property type="entry name" value="Malate_synthase_TIM"/>
</dbReference>
<dbReference type="EMBL" id="CP012502">
    <property type="protein sequence ID" value="AOM83354.1"/>
    <property type="molecule type" value="Genomic_DNA"/>
</dbReference>